<reference evidence="9" key="1">
    <citation type="submission" date="2017-04" db="EMBL/GenBank/DDBJ databases">
        <authorList>
            <person name="Bumgarner R.E."/>
            <person name="Fredricks D.N."/>
            <person name="Srinivasan S."/>
        </authorList>
    </citation>
    <scope>NUCLEOTIDE SEQUENCE [LARGE SCALE GENOMIC DNA]</scope>
    <source>
        <strain evidence="9">KA00405</strain>
    </source>
</reference>
<dbReference type="Proteomes" id="UP000236394">
    <property type="component" value="Unassembled WGS sequence"/>
</dbReference>
<dbReference type="GO" id="GO:0030677">
    <property type="term" value="C:ribonuclease P complex"/>
    <property type="evidence" value="ECO:0007669"/>
    <property type="project" value="TreeGrafter"/>
</dbReference>
<dbReference type="InterPro" id="IPR014721">
    <property type="entry name" value="Ribsml_uS5_D2-typ_fold_subgr"/>
</dbReference>
<proteinExistence type="inferred from homology"/>
<evidence type="ECO:0000313" key="9">
    <source>
        <dbReference type="Proteomes" id="UP000236394"/>
    </source>
</evidence>
<keyword evidence="5 6" id="KW-0694">RNA-binding</keyword>
<dbReference type="EC" id="3.1.26.5" evidence="6 7"/>
<dbReference type="Pfam" id="PF00825">
    <property type="entry name" value="Ribonuclease_P"/>
    <property type="match status" value="1"/>
</dbReference>
<evidence type="ECO:0000256" key="3">
    <source>
        <dbReference type="ARBA" id="ARBA00022759"/>
    </source>
</evidence>
<evidence type="ECO:0000256" key="5">
    <source>
        <dbReference type="ARBA" id="ARBA00022884"/>
    </source>
</evidence>
<evidence type="ECO:0000313" key="8">
    <source>
        <dbReference type="EMBL" id="PNH18129.1"/>
    </source>
</evidence>
<comment type="caution">
    <text evidence="8">The sequence shown here is derived from an EMBL/GenBank/DDBJ whole genome shotgun (WGS) entry which is preliminary data.</text>
</comment>
<dbReference type="GO" id="GO:0004526">
    <property type="term" value="F:ribonuclease P activity"/>
    <property type="evidence" value="ECO:0007669"/>
    <property type="project" value="UniProtKB-UniRule"/>
</dbReference>
<dbReference type="Gene3D" id="3.30.230.10">
    <property type="match status" value="1"/>
</dbReference>
<dbReference type="EMBL" id="NBZD01000004">
    <property type="protein sequence ID" value="PNH18129.1"/>
    <property type="molecule type" value="Genomic_DNA"/>
</dbReference>
<accession>A0A2J8B035</accession>
<evidence type="ECO:0000256" key="4">
    <source>
        <dbReference type="ARBA" id="ARBA00022801"/>
    </source>
</evidence>
<keyword evidence="1 6" id="KW-0819">tRNA processing</keyword>
<name>A0A2J8B035_9FIRM</name>
<dbReference type="GO" id="GO:0042781">
    <property type="term" value="F:3'-tRNA processing endoribonuclease activity"/>
    <property type="evidence" value="ECO:0007669"/>
    <property type="project" value="TreeGrafter"/>
</dbReference>
<comment type="subunit">
    <text evidence="6">Consists of a catalytic RNA component (M1 or rnpB) and a protein subunit.</text>
</comment>
<dbReference type="SUPFAM" id="SSF54211">
    <property type="entry name" value="Ribosomal protein S5 domain 2-like"/>
    <property type="match status" value="1"/>
</dbReference>
<dbReference type="GO" id="GO:0001682">
    <property type="term" value="P:tRNA 5'-leader removal"/>
    <property type="evidence" value="ECO:0007669"/>
    <property type="project" value="UniProtKB-UniRule"/>
</dbReference>
<dbReference type="HAMAP" id="MF_00227">
    <property type="entry name" value="RNase_P"/>
    <property type="match status" value="1"/>
</dbReference>
<dbReference type="PANTHER" id="PTHR33992:SF1">
    <property type="entry name" value="RIBONUCLEASE P PROTEIN COMPONENT"/>
    <property type="match status" value="1"/>
</dbReference>
<protein>
    <recommendedName>
        <fullName evidence="6 7">Ribonuclease P protein component</fullName>
        <shortName evidence="6">RNase P protein</shortName>
        <shortName evidence="6">RNaseP protein</shortName>
        <ecNumber evidence="6 7">3.1.26.5</ecNumber>
    </recommendedName>
    <alternativeName>
        <fullName evidence="6">Protein C5</fullName>
    </alternativeName>
</protein>
<dbReference type="InterPro" id="IPR020568">
    <property type="entry name" value="Ribosomal_Su5_D2-typ_SF"/>
</dbReference>
<evidence type="ECO:0000256" key="1">
    <source>
        <dbReference type="ARBA" id="ARBA00022694"/>
    </source>
</evidence>
<keyword evidence="3 6" id="KW-0255">Endonuclease</keyword>
<gene>
    <name evidence="6" type="primary">rnpA</name>
    <name evidence="8" type="ORF">B7R76_07325</name>
</gene>
<keyword evidence="4 6" id="KW-0378">Hydrolase</keyword>
<dbReference type="PANTHER" id="PTHR33992">
    <property type="entry name" value="RIBONUCLEASE P PROTEIN COMPONENT"/>
    <property type="match status" value="1"/>
</dbReference>
<dbReference type="InterPro" id="IPR000100">
    <property type="entry name" value="RNase_P"/>
</dbReference>
<evidence type="ECO:0000256" key="2">
    <source>
        <dbReference type="ARBA" id="ARBA00022722"/>
    </source>
</evidence>
<dbReference type="GO" id="GO:0000049">
    <property type="term" value="F:tRNA binding"/>
    <property type="evidence" value="ECO:0007669"/>
    <property type="project" value="UniProtKB-UniRule"/>
</dbReference>
<dbReference type="NCBIfam" id="TIGR00188">
    <property type="entry name" value="rnpA"/>
    <property type="match status" value="1"/>
</dbReference>
<comment type="similarity">
    <text evidence="6">Belongs to the RnpA family.</text>
</comment>
<sequence length="135" mass="15739">MVLWRSVLTKLIVIKKNYEFSRVFRKGKRYIATTLSINVLPRPRLKYNRVAYAVGRNYGSSVRRNRLKRLAREAYRKYAYSCSCGYDIIITMRATESLPEFRQVADDLRVLLVRADILREQDEPRPESCTAGGTT</sequence>
<keyword evidence="2 6" id="KW-0540">Nuclease</keyword>
<evidence type="ECO:0000256" key="6">
    <source>
        <dbReference type="HAMAP-Rule" id="MF_00227"/>
    </source>
</evidence>
<evidence type="ECO:0000256" key="7">
    <source>
        <dbReference type="NCBIfam" id="TIGR00188"/>
    </source>
</evidence>
<comment type="function">
    <text evidence="6">RNaseP catalyzes the removal of the 5'-leader sequence from pre-tRNA to produce the mature 5'-terminus. It can also cleave other RNA substrates such as 4.5S RNA. The protein component plays an auxiliary but essential role in vivo by binding to the 5'-leader sequence and broadening the substrate specificity of the ribozyme.</text>
</comment>
<organism evidence="8 9">
    <name type="scientific">Mageeibacillus indolicus</name>
    <dbReference type="NCBI Taxonomy" id="884684"/>
    <lineage>
        <taxon>Bacteria</taxon>
        <taxon>Bacillati</taxon>
        <taxon>Bacillota</taxon>
        <taxon>Clostridia</taxon>
        <taxon>Eubacteriales</taxon>
        <taxon>Oscillospiraceae</taxon>
        <taxon>Mageeibacillus</taxon>
    </lineage>
</organism>
<comment type="catalytic activity">
    <reaction evidence="6">
        <text>Endonucleolytic cleavage of RNA, removing 5'-extranucleotides from tRNA precursor.</text>
        <dbReference type="EC" id="3.1.26.5"/>
    </reaction>
</comment>
<dbReference type="AlphaFoldDB" id="A0A2J8B035"/>